<evidence type="ECO:0000313" key="3">
    <source>
        <dbReference type="EMBL" id="MBC5997854.1"/>
    </source>
</evidence>
<dbReference type="InterPro" id="IPR002347">
    <property type="entry name" value="SDR_fam"/>
</dbReference>
<dbReference type="PANTHER" id="PTHR48107:SF16">
    <property type="entry name" value="NADPH-DEPENDENT ALDEHYDE REDUCTASE 1, CHLOROPLASTIC"/>
    <property type="match status" value="1"/>
</dbReference>
<dbReference type="NCBIfam" id="NF005214">
    <property type="entry name" value="PRK06701.1"/>
    <property type="match status" value="1"/>
</dbReference>
<name>A0ABR7JSG0_9FIRM</name>
<reference evidence="3 4" key="1">
    <citation type="submission" date="2020-08" db="EMBL/GenBank/DDBJ databases">
        <authorList>
            <person name="Liu C."/>
            <person name="Sun Q."/>
        </authorList>
    </citation>
    <scope>NUCLEOTIDE SEQUENCE [LARGE SCALE GENOMIC DNA]</scope>
    <source>
        <strain evidence="3 4">NSJ-18</strain>
    </source>
</reference>
<evidence type="ECO:0000256" key="1">
    <source>
        <dbReference type="ARBA" id="ARBA00006484"/>
    </source>
</evidence>
<keyword evidence="2" id="KW-0560">Oxidoreductase</keyword>
<sequence length="302" mass="33128">MYPVYKSIGTKEKCEEVKILFPAQHQNCQPGLEYLMNPRPISDNPYYYGSCKLLNKVAIITGGDSGIGRAVAYAFAKEGADIAISYLCEEEDANETKANIERLGRRCLLIPGDLRDEEMSKVVVEKTIQCFGKIDILVNNHAVQFIQRSILDISAEQLDDTFRTNVYAFFYMTKAALPYLKKGSSIINTTSITAYKGEPLLIDYSATKGAILAFTRSLSQSLIEEGIRVNGVAPGPIWTPLIPSSYSAKEVETFGSGTSKVPMNRAGQPFEVATSFVFLASDDSRYMSGQILHPNGGTIVGS</sequence>
<dbReference type="InterPro" id="IPR020904">
    <property type="entry name" value="Sc_DH/Rdtase_CS"/>
</dbReference>
<dbReference type="PRINTS" id="PR00081">
    <property type="entry name" value="GDHRDH"/>
</dbReference>
<dbReference type="CDD" id="cd05355">
    <property type="entry name" value="SDR_c1"/>
    <property type="match status" value="1"/>
</dbReference>
<dbReference type="PANTHER" id="PTHR48107">
    <property type="entry name" value="NADPH-DEPENDENT ALDEHYDE REDUCTASE-LIKE PROTEIN, CHLOROPLASTIC-RELATED"/>
    <property type="match status" value="1"/>
</dbReference>
<dbReference type="Gene3D" id="3.40.50.720">
    <property type="entry name" value="NAD(P)-binding Rossmann-like Domain"/>
    <property type="match status" value="1"/>
</dbReference>
<comment type="caution">
    <text evidence="3">The sequence shown here is derived from an EMBL/GenBank/DDBJ whole genome shotgun (WGS) entry which is preliminary data.</text>
</comment>
<protein>
    <submittedName>
        <fullName evidence="3">SDR family oxidoreductase</fullName>
    </submittedName>
</protein>
<dbReference type="EMBL" id="JACRWE010000008">
    <property type="protein sequence ID" value="MBC5997854.1"/>
    <property type="molecule type" value="Genomic_DNA"/>
</dbReference>
<accession>A0ABR7JSG0</accession>
<dbReference type="InterPro" id="IPR036291">
    <property type="entry name" value="NAD(P)-bd_dom_sf"/>
</dbReference>
<dbReference type="Proteomes" id="UP000609849">
    <property type="component" value="Unassembled WGS sequence"/>
</dbReference>
<organism evidence="3 4">
    <name type="scientific">Romboutsia faecis</name>
    <dbReference type="NCBI Taxonomy" id="2764597"/>
    <lineage>
        <taxon>Bacteria</taxon>
        <taxon>Bacillati</taxon>
        <taxon>Bacillota</taxon>
        <taxon>Clostridia</taxon>
        <taxon>Peptostreptococcales</taxon>
        <taxon>Peptostreptococcaceae</taxon>
        <taxon>Romboutsia</taxon>
    </lineage>
</organism>
<evidence type="ECO:0000313" key="4">
    <source>
        <dbReference type="Proteomes" id="UP000609849"/>
    </source>
</evidence>
<dbReference type="RefSeq" id="WP_153972545.1">
    <property type="nucleotide sequence ID" value="NZ_JACRWE010000008.1"/>
</dbReference>
<comment type="similarity">
    <text evidence="1">Belongs to the short-chain dehydrogenases/reductases (SDR) family.</text>
</comment>
<evidence type="ECO:0000256" key="2">
    <source>
        <dbReference type="ARBA" id="ARBA00023002"/>
    </source>
</evidence>
<dbReference type="Pfam" id="PF13561">
    <property type="entry name" value="adh_short_C2"/>
    <property type="match status" value="1"/>
</dbReference>
<gene>
    <name evidence="3" type="ORF">H8923_13910</name>
</gene>
<proteinExistence type="inferred from homology"/>
<dbReference type="SUPFAM" id="SSF51735">
    <property type="entry name" value="NAD(P)-binding Rossmann-fold domains"/>
    <property type="match status" value="1"/>
</dbReference>
<keyword evidence="4" id="KW-1185">Reference proteome</keyword>
<dbReference type="PRINTS" id="PR00080">
    <property type="entry name" value="SDRFAMILY"/>
</dbReference>
<dbReference type="PROSITE" id="PS00061">
    <property type="entry name" value="ADH_SHORT"/>
    <property type="match status" value="1"/>
</dbReference>